<protein>
    <submittedName>
        <fullName evidence="2">Uncharacterized protein</fullName>
    </submittedName>
</protein>
<proteinExistence type="predicted"/>
<gene>
    <name evidence="2" type="ORF">BUALT_Bualt10G0000900</name>
</gene>
<dbReference type="PANTHER" id="PTHR33472:SF28">
    <property type="entry name" value="BROMO AND FHA DOMAIN-CONTAINING PROTEIN DDB_G0267958"/>
    <property type="match status" value="1"/>
</dbReference>
<comment type="caution">
    <text evidence="2">The sequence shown here is derived from an EMBL/GenBank/DDBJ whole genome shotgun (WGS) entry which is preliminary data.</text>
</comment>
<reference evidence="2" key="1">
    <citation type="submission" date="2019-10" db="EMBL/GenBank/DDBJ databases">
        <authorList>
            <person name="Zhang R."/>
            <person name="Pan Y."/>
            <person name="Wang J."/>
            <person name="Ma R."/>
            <person name="Yu S."/>
        </authorList>
    </citation>
    <scope>NUCLEOTIDE SEQUENCE</scope>
    <source>
        <strain evidence="2">LA-IB0</strain>
        <tissue evidence="2">Leaf</tissue>
    </source>
</reference>
<dbReference type="Proteomes" id="UP000826271">
    <property type="component" value="Unassembled WGS sequence"/>
</dbReference>
<keyword evidence="3" id="KW-1185">Reference proteome</keyword>
<name>A0AAV6WVN9_9LAMI</name>
<feature type="region of interest" description="Disordered" evidence="1">
    <location>
        <begin position="34"/>
        <end position="90"/>
    </location>
</feature>
<sequence>MAPEPTTFTDGDKQKTLDQEVRELISTLTNRLASIQSSQKSGGGSSTQSQDEDENGVRVITLAGNNLGATMRGDMMDEKPAGPQGLSSLPEHEDFATYVNSNFQAINNSIMLGGSYNTNDPGVHLDISDYVDHHDAPLPKRGNKGKELEKGSSRNGHTITQHSE</sequence>
<feature type="compositionally biased region" description="Basic and acidic residues" evidence="1">
    <location>
        <begin position="128"/>
        <end position="152"/>
    </location>
</feature>
<feature type="compositionally biased region" description="Polar residues" evidence="1">
    <location>
        <begin position="153"/>
        <end position="164"/>
    </location>
</feature>
<evidence type="ECO:0000313" key="3">
    <source>
        <dbReference type="Proteomes" id="UP000826271"/>
    </source>
</evidence>
<evidence type="ECO:0000313" key="2">
    <source>
        <dbReference type="EMBL" id="KAG8374496.1"/>
    </source>
</evidence>
<dbReference type="AlphaFoldDB" id="A0AAV6WVN9"/>
<dbReference type="EMBL" id="WHWC01000010">
    <property type="protein sequence ID" value="KAG8374496.1"/>
    <property type="molecule type" value="Genomic_DNA"/>
</dbReference>
<feature type="region of interest" description="Disordered" evidence="1">
    <location>
        <begin position="128"/>
        <end position="164"/>
    </location>
</feature>
<evidence type="ECO:0000256" key="1">
    <source>
        <dbReference type="SAM" id="MobiDB-lite"/>
    </source>
</evidence>
<accession>A0AAV6WVN9</accession>
<dbReference type="PANTHER" id="PTHR33472">
    <property type="entry name" value="OS01G0106600 PROTEIN"/>
    <property type="match status" value="1"/>
</dbReference>
<organism evidence="2 3">
    <name type="scientific">Buddleja alternifolia</name>
    <dbReference type="NCBI Taxonomy" id="168488"/>
    <lineage>
        <taxon>Eukaryota</taxon>
        <taxon>Viridiplantae</taxon>
        <taxon>Streptophyta</taxon>
        <taxon>Embryophyta</taxon>
        <taxon>Tracheophyta</taxon>
        <taxon>Spermatophyta</taxon>
        <taxon>Magnoliopsida</taxon>
        <taxon>eudicotyledons</taxon>
        <taxon>Gunneridae</taxon>
        <taxon>Pentapetalae</taxon>
        <taxon>asterids</taxon>
        <taxon>lamiids</taxon>
        <taxon>Lamiales</taxon>
        <taxon>Scrophulariaceae</taxon>
        <taxon>Buddlejeae</taxon>
        <taxon>Buddleja</taxon>
    </lineage>
</organism>